<proteinExistence type="predicted"/>
<sequence>MYGKLAQKIIVTHISPDLDGISAIWLLKKFHPDFASARVEFIPAGDSTYNNEPVDSNSDIVHVDVGGGRFDHHKTNEFTCAAKLVYEWSVKEGYVDGNDEALKRLIEVVTELDHSWDSYKWCEPDSDRWEFAIHNILSGLKMVYPGKSEKHTEWTLDALDAIYAILKSKVAAEKEITEGLKFKTRWGGGVAVVTKNDGVMEVGIKNGYAVVVRKDPQEGYVRISGSNRHKVDLTKAYNEITAADGVGQWFLHSSKVLLRNGSTRNPNMKPTKMSLEEVVEILENS</sequence>
<gene>
    <name evidence="1" type="ORF">A2696_02195</name>
</gene>
<evidence type="ECO:0000313" key="2">
    <source>
        <dbReference type="Proteomes" id="UP000177069"/>
    </source>
</evidence>
<comment type="caution">
    <text evidence="1">The sequence shown here is derived from an EMBL/GenBank/DDBJ whole genome shotgun (WGS) entry which is preliminary data.</text>
</comment>
<name>A0A1F5G276_9BACT</name>
<protein>
    <submittedName>
        <fullName evidence="1">Uncharacterized protein</fullName>
    </submittedName>
</protein>
<accession>A0A1F5G276</accession>
<dbReference type="EMBL" id="MFBA01000008">
    <property type="protein sequence ID" value="OGD85983.1"/>
    <property type="molecule type" value="Genomic_DNA"/>
</dbReference>
<dbReference type="Proteomes" id="UP000177069">
    <property type="component" value="Unassembled WGS sequence"/>
</dbReference>
<dbReference type="SUPFAM" id="SSF64182">
    <property type="entry name" value="DHH phosphoesterases"/>
    <property type="match status" value="1"/>
</dbReference>
<organism evidence="1 2">
    <name type="scientific">Candidatus Curtissbacteria bacterium RIFCSPHIGHO2_01_FULL_41_13</name>
    <dbReference type="NCBI Taxonomy" id="1797745"/>
    <lineage>
        <taxon>Bacteria</taxon>
        <taxon>Candidatus Curtissiibacteriota</taxon>
    </lineage>
</organism>
<dbReference type="AlphaFoldDB" id="A0A1F5G276"/>
<dbReference type="InterPro" id="IPR038763">
    <property type="entry name" value="DHH_sf"/>
</dbReference>
<reference evidence="1 2" key="1">
    <citation type="journal article" date="2016" name="Nat. Commun.">
        <title>Thousands of microbial genomes shed light on interconnected biogeochemical processes in an aquifer system.</title>
        <authorList>
            <person name="Anantharaman K."/>
            <person name="Brown C.T."/>
            <person name="Hug L.A."/>
            <person name="Sharon I."/>
            <person name="Castelle C.J."/>
            <person name="Probst A.J."/>
            <person name="Thomas B.C."/>
            <person name="Singh A."/>
            <person name="Wilkins M.J."/>
            <person name="Karaoz U."/>
            <person name="Brodie E.L."/>
            <person name="Williams K.H."/>
            <person name="Hubbard S.S."/>
            <person name="Banfield J.F."/>
        </authorList>
    </citation>
    <scope>NUCLEOTIDE SEQUENCE [LARGE SCALE GENOMIC DNA]</scope>
</reference>
<evidence type="ECO:0000313" key="1">
    <source>
        <dbReference type="EMBL" id="OGD85983.1"/>
    </source>
</evidence>